<dbReference type="EMBL" id="AP018828">
    <property type="protein sequence ID" value="BBF82408.1"/>
    <property type="molecule type" value="Genomic_DNA"/>
</dbReference>
<feature type="chain" id="PRO_5018287017" description="DUF1579 domain-containing protein" evidence="1">
    <location>
        <begin position="22"/>
        <end position="185"/>
    </location>
</feature>
<evidence type="ECO:0000313" key="2">
    <source>
        <dbReference type="EMBL" id="BBF82408.1"/>
    </source>
</evidence>
<dbReference type="AlphaFoldDB" id="A0A3G9GCL4"/>
<dbReference type="Proteomes" id="UP000278756">
    <property type="component" value="Chromosome 2"/>
</dbReference>
<accession>A0A3G9GCL4</accession>
<evidence type="ECO:0000313" key="3">
    <source>
        <dbReference type="Proteomes" id="UP000278756"/>
    </source>
</evidence>
<reference evidence="3" key="1">
    <citation type="journal article" date="2017" name="Biotechnol. Biofuels">
        <title>Evaluation of environmental bacterial communities as a factor affecting the growth of duckweed Lemna minor.</title>
        <authorList>
            <person name="Ishizawa H."/>
            <person name="Kuroda M."/>
            <person name="Morikawa M."/>
            <person name="Ike M."/>
        </authorList>
    </citation>
    <scope>NUCLEOTIDE SEQUENCE [LARGE SCALE GENOMIC DNA]</scope>
    <source>
        <strain evidence="3">M6</strain>
    </source>
</reference>
<name>A0A3G9GCL4_9CAUL</name>
<proteinExistence type="predicted"/>
<sequence length="185" mass="20549">MKRNAALGSGLLLCLASAAHAADLTPQQALLSLEGEWTGALEYRDYQSDKWFALPVSRTVKVLEDKTTVLETSRYDDGPKTGIVYIYGLSAFEPDGKTLASASFRKGKPASEDRETASLAKGATAENWTLYFDSTATDDNRPARIRITMAYKDNAYTTLKEIDFTDDATETWITRNRSHLKRVKP</sequence>
<gene>
    <name evidence="2" type="ORF">EM6_3045</name>
</gene>
<reference evidence="3" key="2">
    <citation type="journal article" date="2017" name="Plant Physiol. Biochem.">
        <title>Differential oxidative and antioxidative response of duckweed Lemna minor toward plant growth promoting/inhibiting bacteria.</title>
        <authorList>
            <person name="Ishizawa H."/>
            <person name="Kuroda M."/>
            <person name="Morikawa M."/>
            <person name="Ike M."/>
        </authorList>
    </citation>
    <scope>NUCLEOTIDE SEQUENCE [LARGE SCALE GENOMIC DNA]</scope>
    <source>
        <strain evidence="3">M6</strain>
    </source>
</reference>
<dbReference type="RefSeq" id="WP_126423995.1">
    <property type="nucleotide sequence ID" value="NZ_AP018828.1"/>
</dbReference>
<evidence type="ECO:0008006" key="4">
    <source>
        <dbReference type="Google" id="ProtNLM"/>
    </source>
</evidence>
<evidence type="ECO:0000256" key="1">
    <source>
        <dbReference type="SAM" id="SignalP"/>
    </source>
</evidence>
<organism evidence="2 3">
    <name type="scientific">Asticcacaulis excentricus</name>
    <dbReference type="NCBI Taxonomy" id="78587"/>
    <lineage>
        <taxon>Bacteria</taxon>
        <taxon>Pseudomonadati</taxon>
        <taxon>Pseudomonadota</taxon>
        <taxon>Alphaproteobacteria</taxon>
        <taxon>Caulobacterales</taxon>
        <taxon>Caulobacteraceae</taxon>
        <taxon>Asticcacaulis</taxon>
    </lineage>
</organism>
<feature type="signal peptide" evidence="1">
    <location>
        <begin position="1"/>
        <end position="21"/>
    </location>
</feature>
<keyword evidence="1" id="KW-0732">Signal</keyword>
<protein>
    <recommendedName>
        <fullName evidence="4">DUF1579 domain-containing protein</fullName>
    </recommendedName>
</protein>
<dbReference type="OrthoDB" id="7629150at2"/>